<dbReference type="AlphaFoldDB" id="A0AAD5N7U6"/>
<feature type="region of interest" description="Disordered" evidence="1">
    <location>
        <begin position="38"/>
        <end position="127"/>
    </location>
</feature>
<feature type="compositionally biased region" description="Basic residues" evidence="1">
    <location>
        <begin position="52"/>
        <end position="61"/>
    </location>
</feature>
<feature type="compositionally biased region" description="Polar residues" evidence="1">
    <location>
        <begin position="98"/>
        <end position="109"/>
    </location>
</feature>
<dbReference type="Proteomes" id="UP001196413">
    <property type="component" value="Unassembled WGS sequence"/>
</dbReference>
<evidence type="ECO:0000313" key="3">
    <source>
        <dbReference type="Proteomes" id="UP001196413"/>
    </source>
</evidence>
<organism evidence="2 3">
    <name type="scientific">Parelaphostrongylus tenuis</name>
    <name type="common">Meningeal worm</name>
    <dbReference type="NCBI Taxonomy" id="148309"/>
    <lineage>
        <taxon>Eukaryota</taxon>
        <taxon>Metazoa</taxon>
        <taxon>Ecdysozoa</taxon>
        <taxon>Nematoda</taxon>
        <taxon>Chromadorea</taxon>
        <taxon>Rhabditida</taxon>
        <taxon>Rhabditina</taxon>
        <taxon>Rhabditomorpha</taxon>
        <taxon>Strongyloidea</taxon>
        <taxon>Metastrongylidae</taxon>
        <taxon>Parelaphostrongylus</taxon>
    </lineage>
</organism>
<gene>
    <name evidence="2" type="ORF">KIN20_024094</name>
</gene>
<dbReference type="EMBL" id="JAHQIW010004870">
    <property type="protein sequence ID" value="KAJ1364087.1"/>
    <property type="molecule type" value="Genomic_DNA"/>
</dbReference>
<reference evidence="2" key="1">
    <citation type="submission" date="2021-06" db="EMBL/GenBank/DDBJ databases">
        <title>Parelaphostrongylus tenuis whole genome reference sequence.</title>
        <authorList>
            <person name="Garwood T.J."/>
            <person name="Larsen P.A."/>
            <person name="Fountain-Jones N.M."/>
            <person name="Garbe J.R."/>
            <person name="Macchietto M.G."/>
            <person name="Kania S.A."/>
            <person name="Gerhold R.W."/>
            <person name="Richards J.E."/>
            <person name="Wolf T.M."/>
        </authorList>
    </citation>
    <scope>NUCLEOTIDE SEQUENCE</scope>
    <source>
        <strain evidence="2">MNPRO001-30</strain>
        <tissue evidence="2">Meninges</tissue>
    </source>
</reference>
<evidence type="ECO:0000313" key="2">
    <source>
        <dbReference type="EMBL" id="KAJ1364087.1"/>
    </source>
</evidence>
<proteinExistence type="predicted"/>
<evidence type="ECO:0000256" key="1">
    <source>
        <dbReference type="SAM" id="MobiDB-lite"/>
    </source>
</evidence>
<sequence length="150" mass="16413">MGDRLMRSIEDSVMASGVIVADVNAEERHYFLTRACDESKENGGCGAFSRKEKNKNKKNCNKHGSTARSQALDDGSFSNPKIKSSSSRSVDRADLGLSINSSFPALNSRNRSRTVDSPTVMKPLALNDESSTRYGMCRRESGTRTTHGAF</sequence>
<name>A0AAD5N7U6_PARTN</name>
<comment type="caution">
    <text evidence="2">The sequence shown here is derived from an EMBL/GenBank/DDBJ whole genome shotgun (WGS) entry which is preliminary data.</text>
</comment>
<keyword evidence="3" id="KW-1185">Reference proteome</keyword>
<feature type="compositionally biased region" description="Low complexity" evidence="1">
    <location>
        <begin position="76"/>
        <end position="88"/>
    </location>
</feature>
<accession>A0AAD5N7U6</accession>
<protein>
    <submittedName>
        <fullName evidence="2">Uncharacterized protein</fullName>
    </submittedName>
</protein>